<keyword evidence="1" id="KW-0732">Signal</keyword>
<evidence type="ECO:0000313" key="2">
    <source>
        <dbReference type="EMBL" id="KCW57685.1"/>
    </source>
</evidence>
<name>A0A059AW64_EUCGR</name>
<feature type="signal peptide" evidence="1">
    <location>
        <begin position="1"/>
        <end position="19"/>
    </location>
</feature>
<reference evidence="2" key="1">
    <citation type="submission" date="2013-07" db="EMBL/GenBank/DDBJ databases">
        <title>The genome of Eucalyptus grandis.</title>
        <authorList>
            <person name="Schmutz J."/>
            <person name="Hayes R."/>
            <person name="Myburg A."/>
            <person name="Tuskan G."/>
            <person name="Grattapaglia D."/>
            <person name="Rokhsar D.S."/>
        </authorList>
    </citation>
    <scope>NUCLEOTIDE SEQUENCE</scope>
    <source>
        <tissue evidence="2">Leaf extractions</tissue>
    </source>
</reference>
<feature type="chain" id="PRO_5001567942" description="Secreted protein" evidence="1">
    <location>
        <begin position="20"/>
        <end position="137"/>
    </location>
</feature>
<dbReference type="EMBL" id="KK198760">
    <property type="protein sequence ID" value="KCW57685.1"/>
    <property type="molecule type" value="Genomic_DNA"/>
</dbReference>
<proteinExistence type="predicted"/>
<dbReference type="AlphaFoldDB" id="A0A059AW64"/>
<sequence length="137" mass="15226">MKKHSTRFALFSSIGLVVSLQPHRHRHSAMSSACGGIRDLALAGELHRELRVDPDRGQDRRVLVLAEALQVGVREPRAACARGGRRVWRRRGRLASHQLRIGHVAYGLSIGAASDRDHQSQENHRLLVGCLHLLVVV</sequence>
<accession>A0A059AW64</accession>
<organism evidence="2">
    <name type="scientific">Eucalyptus grandis</name>
    <name type="common">Flooded gum</name>
    <dbReference type="NCBI Taxonomy" id="71139"/>
    <lineage>
        <taxon>Eukaryota</taxon>
        <taxon>Viridiplantae</taxon>
        <taxon>Streptophyta</taxon>
        <taxon>Embryophyta</taxon>
        <taxon>Tracheophyta</taxon>
        <taxon>Spermatophyta</taxon>
        <taxon>Magnoliopsida</taxon>
        <taxon>eudicotyledons</taxon>
        <taxon>Gunneridae</taxon>
        <taxon>Pentapetalae</taxon>
        <taxon>rosids</taxon>
        <taxon>malvids</taxon>
        <taxon>Myrtales</taxon>
        <taxon>Myrtaceae</taxon>
        <taxon>Myrtoideae</taxon>
        <taxon>Eucalypteae</taxon>
        <taxon>Eucalyptus</taxon>
    </lineage>
</organism>
<gene>
    <name evidence="2" type="ORF">EUGRSUZ_H00449</name>
</gene>
<protein>
    <recommendedName>
        <fullName evidence="3">Secreted protein</fullName>
    </recommendedName>
</protein>
<dbReference type="Gramene" id="KCW57685">
    <property type="protein sequence ID" value="KCW57685"/>
    <property type="gene ID" value="EUGRSUZ_H00449"/>
</dbReference>
<dbReference type="InParanoid" id="A0A059AW64"/>
<evidence type="ECO:0008006" key="3">
    <source>
        <dbReference type="Google" id="ProtNLM"/>
    </source>
</evidence>
<evidence type="ECO:0000256" key="1">
    <source>
        <dbReference type="SAM" id="SignalP"/>
    </source>
</evidence>